<accession>A0A9W4SBC9</accession>
<dbReference type="Proteomes" id="UP001153678">
    <property type="component" value="Unassembled WGS sequence"/>
</dbReference>
<evidence type="ECO:0000313" key="1">
    <source>
        <dbReference type="EMBL" id="CAI2162254.1"/>
    </source>
</evidence>
<proteinExistence type="predicted"/>
<sequence length="139" mass="16007">MNNTNNIYQKLEQIQSKLTHLTKSEQNRFQHYKYVSEYQILTILKPLLAETKLILLLSDTKESFTTGQNTDIAKAKGSAETYAIKYFLQKLFLIPTSDNLDPDKLDTSKPKEIVATKPLTEAEKEQVKHFLNKNVYGKP</sequence>
<organism evidence="1 2">
    <name type="scientific">Funneliformis geosporum</name>
    <dbReference type="NCBI Taxonomy" id="1117311"/>
    <lineage>
        <taxon>Eukaryota</taxon>
        <taxon>Fungi</taxon>
        <taxon>Fungi incertae sedis</taxon>
        <taxon>Mucoromycota</taxon>
        <taxon>Glomeromycotina</taxon>
        <taxon>Glomeromycetes</taxon>
        <taxon>Glomerales</taxon>
        <taxon>Glomeraceae</taxon>
        <taxon>Funneliformis</taxon>
    </lineage>
</organism>
<dbReference type="Pfam" id="PF04404">
    <property type="entry name" value="ERF"/>
    <property type="match status" value="1"/>
</dbReference>
<dbReference type="OrthoDB" id="2435397at2759"/>
<evidence type="ECO:0000313" key="2">
    <source>
        <dbReference type="Proteomes" id="UP001153678"/>
    </source>
</evidence>
<protein>
    <submittedName>
        <fullName evidence="1">13536_t:CDS:1</fullName>
    </submittedName>
</protein>
<dbReference type="InterPro" id="IPR007499">
    <property type="entry name" value="ERF_bacteria_virus"/>
</dbReference>
<reference evidence="1" key="1">
    <citation type="submission" date="2022-08" db="EMBL/GenBank/DDBJ databases">
        <authorList>
            <person name="Kallberg Y."/>
            <person name="Tangrot J."/>
            <person name="Rosling A."/>
        </authorList>
    </citation>
    <scope>NUCLEOTIDE SEQUENCE</scope>
    <source>
        <strain evidence="1">Wild A</strain>
    </source>
</reference>
<comment type="caution">
    <text evidence="1">The sequence shown here is derived from an EMBL/GenBank/DDBJ whole genome shotgun (WGS) entry which is preliminary data.</text>
</comment>
<dbReference type="EMBL" id="CAMKVN010000030">
    <property type="protein sequence ID" value="CAI2162254.1"/>
    <property type="molecule type" value="Genomic_DNA"/>
</dbReference>
<name>A0A9W4SBC9_9GLOM</name>
<keyword evidence="2" id="KW-1185">Reference proteome</keyword>
<dbReference type="AlphaFoldDB" id="A0A9W4SBC9"/>
<gene>
    <name evidence="1" type="ORF">FWILDA_LOCUS462</name>
</gene>